<accession>A0A5C3KAT0</accession>
<evidence type="ECO:0000256" key="1">
    <source>
        <dbReference type="SAM" id="MobiDB-lite"/>
    </source>
</evidence>
<keyword evidence="3" id="KW-1185">Reference proteome</keyword>
<dbReference type="OrthoDB" id="2340858at2759"/>
<feature type="compositionally biased region" description="Polar residues" evidence="1">
    <location>
        <begin position="1"/>
        <end position="12"/>
    </location>
</feature>
<feature type="compositionally biased region" description="Basic and acidic residues" evidence="1">
    <location>
        <begin position="641"/>
        <end position="654"/>
    </location>
</feature>
<feature type="region of interest" description="Disordered" evidence="1">
    <location>
        <begin position="1"/>
        <end position="54"/>
    </location>
</feature>
<reference evidence="2 3" key="1">
    <citation type="journal article" date="2019" name="Nat. Ecol. Evol.">
        <title>Megaphylogeny resolves global patterns of mushroom evolution.</title>
        <authorList>
            <person name="Varga T."/>
            <person name="Krizsan K."/>
            <person name="Foldi C."/>
            <person name="Dima B."/>
            <person name="Sanchez-Garcia M."/>
            <person name="Sanchez-Ramirez S."/>
            <person name="Szollosi G.J."/>
            <person name="Szarkandi J.G."/>
            <person name="Papp V."/>
            <person name="Albert L."/>
            <person name="Andreopoulos W."/>
            <person name="Angelini C."/>
            <person name="Antonin V."/>
            <person name="Barry K.W."/>
            <person name="Bougher N.L."/>
            <person name="Buchanan P."/>
            <person name="Buyck B."/>
            <person name="Bense V."/>
            <person name="Catcheside P."/>
            <person name="Chovatia M."/>
            <person name="Cooper J."/>
            <person name="Damon W."/>
            <person name="Desjardin D."/>
            <person name="Finy P."/>
            <person name="Geml J."/>
            <person name="Haridas S."/>
            <person name="Hughes K."/>
            <person name="Justo A."/>
            <person name="Karasinski D."/>
            <person name="Kautmanova I."/>
            <person name="Kiss B."/>
            <person name="Kocsube S."/>
            <person name="Kotiranta H."/>
            <person name="LaButti K.M."/>
            <person name="Lechner B.E."/>
            <person name="Liimatainen K."/>
            <person name="Lipzen A."/>
            <person name="Lukacs Z."/>
            <person name="Mihaltcheva S."/>
            <person name="Morgado L.N."/>
            <person name="Niskanen T."/>
            <person name="Noordeloos M.E."/>
            <person name="Ohm R.A."/>
            <person name="Ortiz-Santana B."/>
            <person name="Ovrebo C."/>
            <person name="Racz N."/>
            <person name="Riley R."/>
            <person name="Savchenko A."/>
            <person name="Shiryaev A."/>
            <person name="Soop K."/>
            <person name="Spirin V."/>
            <person name="Szebenyi C."/>
            <person name="Tomsovsky M."/>
            <person name="Tulloss R.E."/>
            <person name="Uehling J."/>
            <person name="Grigoriev I.V."/>
            <person name="Vagvolgyi C."/>
            <person name="Papp T."/>
            <person name="Martin F.M."/>
            <person name="Miettinen O."/>
            <person name="Hibbett D.S."/>
            <person name="Nagy L.G."/>
        </authorList>
    </citation>
    <scope>NUCLEOTIDE SEQUENCE [LARGE SCALE GENOMIC DNA]</scope>
    <source>
        <strain evidence="2 3">CBS 121175</strain>
    </source>
</reference>
<dbReference type="EMBL" id="ML210555">
    <property type="protein sequence ID" value="TFK17179.1"/>
    <property type="molecule type" value="Genomic_DNA"/>
</dbReference>
<dbReference type="PANTHER" id="PTHR33129:SF1">
    <property type="entry name" value="ATP-BINDING PROTEIN"/>
    <property type="match status" value="1"/>
</dbReference>
<protein>
    <submittedName>
        <fullName evidence="2">Uncharacterized protein</fullName>
    </submittedName>
</protein>
<proteinExistence type="predicted"/>
<name>A0A5C3KAT0_COPMA</name>
<evidence type="ECO:0000313" key="2">
    <source>
        <dbReference type="EMBL" id="TFK17179.1"/>
    </source>
</evidence>
<gene>
    <name evidence="2" type="ORF">FA15DRAFT_661641</name>
</gene>
<dbReference type="InterPro" id="IPR052980">
    <property type="entry name" value="Crinkler_effector"/>
</dbReference>
<dbReference type="PANTHER" id="PTHR33129">
    <property type="entry name" value="PROTEIN KINASE DOMAIN-CONTAINING PROTEIN-RELATED"/>
    <property type="match status" value="1"/>
</dbReference>
<evidence type="ECO:0000313" key="3">
    <source>
        <dbReference type="Proteomes" id="UP000307440"/>
    </source>
</evidence>
<feature type="region of interest" description="Disordered" evidence="1">
    <location>
        <begin position="630"/>
        <end position="667"/>
    </location>
</feature>
<dbReference type="Proteomes" id="UP000307440">
    <property type="component" value="Unassembled WGS sequence"/>
</dbReference>
<dbReference type="AlphaFoldDB" id="A0A5C3KAT0"/>
<organism evidence="2 3">
    <name type="scientific">Coprinopsis marcescibilis</name>
    <name type="common">Agaric fungus</name>
    <name type="synonym">Psathyrella marcescibilis</name>
    <dbReference type="NCBI Taxonomy" id="230819"/>
    <lineage>
        <taxon>Eukaryota</taxon>
        <taxon>Fungi</taxon>
        <taxon>Dikarya</taxon>
        <taxon>Basidiomycota</taxon>
        <taxon>Agaricomycotina</taxon>
        <taxon>Agaricomycetes</taxon>
        <taxon>Agaricomycetidae</taxon>
        <taxon>Agaricales</taxon>
        <taxon>Agaricineae</taxon>
        <taxon>Psathyrellaceae</taxon>
        <taxon>Coprinopsis</taxon>
    </lineage>
</organism>
<sequence>MRLSKLRQSNSATHKEVGLVRSSPNAMASKRPHGELLNGDSGSSLNEYPDKRPRRTETFAARQFRLFYDRSWGKKWESRAVQVTVPPPPVQHPNNRDDEIEEEWRGQVQFLDFDRSCPAPIKLQLHRSCLLLREDFVELHETIIQMGNNAKDVNSVPILVVTGQPGIGKSVSLLYLLVRLLEAEQPVSYQGYNETIYHYFDHNGYQTLDSILDVDVLTMKEDSPQLRYLLVDAGRDKFKIHPLLNTVQCFAVTPNHVNWREALNDFPKGFKLWYMKPWSWQELLQIYPDPDIRAATPSDFLYDGYIRFGGSARICLGTEVLFKSASATLAAHVKSFSQNDIFKAAYDNMGQTVTLPSFQYWPESTAVLVPWPTVSRQEVQVHFISAYVMRELLHDKAIGVWQRVKVNYETFNRFNEFAVTAGIMFEGLVHECLTRRNRVFTLRRLGMGNSVTLELVWTHPTFIFERSDTPLAVSLNSFNTNVTGTPDRLVLREGGYYRSSSTRFPSFNSCIIFANHLYIFQIMTNTKHTFNADCLDQLDPTLVLEKSIRIVFIIPKRKEKTMINPSKIVSRSGKTKHGRMDIAVSLEQYVLELDQEVFLEEPKRQRSPSNSFILTAIYFHVSIRKGLPILRTKKGNGGPEAENRGFKHKMDARPTRRPAKAGLPINLPPNVVQHAVQGKSWM</sequence>